<dbReference type="PANTHER" id="PTHR12304">
    <property type="entry name" value="INOSINE-URIDINE PREFERRING NUCLEOSIDE HYDROLASE"/>
    <property type="match status" value="1"/>
</dbReference>
<keyword evidence="1 4" id="KW-0378">Hydrolase</keyword>
<gene>
    <name evidence="4" type="ordered locus">ambt_05520</name>
</gene>
<accession>F5Z466</accession>
<dbReference type="InterPro" id="IPR036452">
    <property type="entry name" value="Ribo_hydro-like"/>
</dbReference>
<evidence type="ECO:0000256" key="1">
    <source>
        <dbReference type="ARBA" id="ARBA00022801"/>
    </source>
</evidence>
<dbReference type="Gene3D" id="3.90.245.10">
    <property type="entry name" value="Ribonucleoside hydrolase-like"/>
    <property type="match status" value="1"/>
</dbReference>
<dbReference type="CDD" id="cd02650">
    <property type="entry name" value="nuc_hydro_CaPnhB"/>
    <property type="match status" value="1"/>
</dbReference>
<dbReference type="HOGENOM" id="CLU_036838_2_1_6"/>
<dbReference type="RefSeq" id="WP_013783588.1">
    <property type="nucleotide sequence ID" value="NC_015554.1"/>
</dbReference>
<reference evidence="4 5" key="1">
    <citation type="journal article" date="2011" name="J. Bacteriol.">
        <title>Complete genome sequence of the polycyclic aromatic hydrocarbon-degrading bacterium Alteromonas sp. strain SN2.</title>
        <authorList>
            <person name="Jin H.M."/>
            <person name="Jeong H."/>
            <person name="Moon E.J."/>
            <person name="Math R.K."/>
            <person name="Lee K."/>
            <person name="Kim H.J."/>
            <person name="Jeon C.O."/>
            <person name="Oh T.K."/>
            <person name="Kim J.F."/>
        </authorList>
    </citation>
    <scope>NUCLEOTIDE SEQUENCE [LARGE SCALE GENOMIC DNA]</scope>
    <source>
        <strain evidence="5">JCM 17741 / KACC 18427 / KCTC 11700BP / SN2</strain>
    </source>
</reference>
<evidence type="ECO:0000313" key="4">
    <source>
        <dbReference type="EMBL" id="AEF02648.1"/>
    </source>
</evidence>
<feature type="domain" description="Inosine/uridine-preferring nucleoside hydrolase" evidence="3">
    <location>
        <begin position="4"/>
        <end position="308"/>
    </location>
</feature>
<dbReference type="InterPro" id="IPR023186">
    <property type="entry name" value="IUNH"/>
</dbReference>
<organism evidence="4 5">
    <name type="scientific">Alteromonas naphthalenivorans</name>
    <dbReference type="NCBI Taxonomy" id="715451"/>
    <lineage>
        <taxon>Bacteria</taxon>
        <taxon>Pseudomonadati</taxon>
        <taxon>Pseudomonadota</taxon>
        <taxon>Gammaproteobacteria</taxon>
        <taxon>Alteromonadales</taxon>
        <taxon>Alteromonadaceae</taxon>
        <taxon>Alteromonas/Salinimonas group</taxon>
        <taxon>Alteromonas</taxon>
    </lineage>
</organism>
<dbReference type="EMBL" id="CP002339">
    <property type="protein sequence ID" value="AEF02648.1"/>
    <property type="molecule type" value="Genomic_DNA"/>
</dbReference>
<name>F5Z466_ALTNA</name>
<dbReference type="GO" id="GO:0008477">
    <property type="term" value="F:purine nucleosidase activity"/>
    <property type="evidence" value="ECO:0007669"/>
    <property type="project" value="TreeGrafter"/>
</dbReference>
<dbReference type="eggNOG" id="COG1957">
    <property type="taxonomic scope" value="Bacteria"/>
</dbReference>
<keyword evidence="5" id="KW-1185">Reference proteome</keyword>
<dbReference type="SUPFAM" id="SSF53590">
    <property type="entry name" value="Nucleoside hydrolase"/>
    <property type="match status" value="1"/>
</dbReference>
<dbReference type="Proteomes" id="UP000000683">
    <property type="component" value="Chromosome"/>
</dbReference>
<dbReference type="Pfam" id="PF01156">
    <property type="entry name" value="IU_nuc_hydro"/>
    <property type="match status" value="1"/>
</dbReference>
<proteinExistence type="predicted"/>
<evidence type="ECO:0000313" key="5">
    <source>
        <dbReference type="Proteomes" id="UP000000683"/>
    </source>
</evidence>
<dbReference type="KEGG" id="alt:ambt_05520"/>
<keyword evidence="2" id="KW-0326">Glycosidase</keyword>
<dbReference type="PANTHER" id="PTHR12304:SF4">
    <property type="entry name" value="URIDINE NUCLEOSIDASE"/>
    <property type="match status" value="1"/>
</dbReference>
<dbReference type="OrthoDB" id="9797882at2"/>
<evidence type="ECO:0000256" key="2">
    <source>
        <dbReference type="ARBA" id="ARBA00023295"/>
    </source>
</evidence>
<dbReference type="GO" id="GO:0006152">
    <property type="term" value="P:purine nucleoside catabolic process"/>
    <property type="evidence" value="ECO:0007669"/>
    <property type="project" value="TreeGrafter"/>
</dbReference>
<dbReference type="InterPro" id="IPR001910">
    <property type="entry name" value="Inosine/uridine_hydrolase_dom"/>
</dbReference>
<dbReference type="GO" id="GO:0005829">
    <property type="term" value="C:cytosol"/>
    <property type="evidence" value="ECO:0007669"/>
    <property type="project" value="TreeGrafter"/>
</dbReference>
<evidence type="ECO:0000259" key="3">
    <source>
        <dbReference type="Pfam" id="PF01156"/>
    </source>
</evidence>
<dbReference type="AlphaFoldDB" id="F5Z466"/>
<sequence length="320" mass="34648">MEKIIFDTDPGIDDAMAILFAQASADIDLLAITTGFGNANIDTATRNALYLKNRFNLSADVARGAKEPLVIPVDEPADFVHGDNGLGNVDIDETDLPSEVSLAAHDYIIEKVKASPGEITLVAVGRMTNLALALRKCPEIINLVKRVVIMGGAFGYHGNTGNVTPYAEANIIGDPHAADEVLTADWPVTVVGLDVTKKVIMSNDYLARLAECSPTYGPFIYDITRFYANFHQQTDQVDGIYVHDSSAIMQVIAPELFETVEGPIRVITEGPAIGHTMQKTVAKRFPIDEWADCPAQSVCSDVDVDAYLAKYKDILSQAGF</sequence>
<protein>
    <submittedName>
        <fullName evidence="4">Inosine/uridine-preferring nucleoside hydrolase</fullName>
    </submittedName>
</protein>